<protein>
    <submittedName>
        <fullName evidence="2">Uncharacterized protein</fullName>
    </submittedName>
</protein>
<feature type="region of interest" description="Disordered" evidence="1">
    <location>
        <begin position="38"/>
        <end position="66"/>
    </location>
</feature>
<dbReference type="EMBL" id="JACSDY010000003">
    <property type="protein sequence ID" value="KAF7431896.1"/>
    <property type="molecule type" value="Genomic_DNA"/>
</dbReference>
<reference evidence="2" key="1">
    <citation type="journal article" date="2020" name="G3 (Bethesda)">
        <title>High-Quality Assemblies for Three Invasive Social Wasps from the &lt;i&gt;Vespula&lt;/i&gt; Genus.</title>
        <authorList>
            <person name="Harrop T.W.R."/>
            <person name="Guhlin J."/>
            <person name="McLaughlin G.M."/>
            <person name="Permina E."/>
            <person name="Stockwell P."/>
            <person name="Gilligan J."/>
            <person name="Le Lec M.F."/>
            <person name="Gruber M.A.M."/>
            <person name="Quinn O."/>
            <person name="Lovegrove M."/>
            <person name="Duncan E.J."/>
            <person name="Remnant E.J."/>
            <person name="Van Eeckhoven J."/>
            <person name="Graham B."/>
            <person name="Knapp R.A."/>
            <person name="Langford K.W."/>
            <person name="Kronenberg Z."/>
            <person name="Press M.O."/>
            <person name="Eacker S.M."/>
            <person name="Wilson-Rankin E.E."/>
            <person name="Purcell J."/>
            <person name="Lester P.J."/>
            <person name="Dearden P.K."/>
        </authorList>
    </citation>
    <scope>NUCLEOTIDE SEQUENCE</scope>
    <source>
        <strain evidence="2">Volc-1</strain>
    </source>
</reference>
<keyword evidence="3" id="KW-1185">Reference proteome</keyword>
<proteinExistence type="predicted"/>
<sequence>MADMSISYGTPWRGSKRRFLVEEDDIVKLSLYFAEMERMQQQQQQPTNDGSNIAVQNSQSNPTKEISRNFLGAGYAHVAVPSLRPLLHSQKLRSKGTPRVS</sequence>
<organism evidence="2 3">
    <name type="scientific">Vespula pensylvanica</name>
    <name type="common">Western yellow jacket</name>
    <name type="synonym">Wasp</name>
    <dbReference type="NCBI Taxonomy" id="30213"/>
    <lineage>
        <taxon>Eukaryota</taxon>
        <taxon>Metazoa</taxon>
        <taxon>Ecdysozoa</taxon>
        <taxon>Arthropoda</taxon>
        <taxon>Hexapoda</taxon>
        <taxon>Insecta</taxon>
        <taxon>Pterygota</taxon>
        <taxon>Neoptera</taxon>
        <taxon>Endopterygota</taxon>
        <taxon>Hymenoptera</taxon>
        <taxon>Apocrita</taxon>
        <taxon>Aculeata</taxon>
        <taxon>Vespoidea</taxon>
        <taxon>Vespidae</taxon>
        <taxon>Vespinae</taxon>
        <taxon>Vespula</taxon>
    </lineage>
</organism>
<evidence type="ECO:0000256" key="1">
    <source>
        <dbReference type="SAM" id="MobiDB-lite"/>
    </source>
</evidence>
<evidence type="ECO:0000313" key="2">
    <source>
        <dbReference type="EMBL" id="KAF7431896.1"/>
    </source>
</evidence>
<name>A0A834UD90_VESPE</name>
<dbReference type="Proteomes" id="UP000600918">
    <property type="component" value="Unassembled WGS sequence"/>
</dbReference>
<dbReference type="AlphaFoldDB" id="A0A834UD90"/>
<evidence type="ECO:0000313" key="3">
    <source>
        <dbReference type="Proteomes" id="UP000600918"/>
    </source>
</evidence>
<accession>A0A834UD90</accession>
<comment type="caution">
    <text evidence="2">The sequence shown here is derived from an EMBL/GenBank/DDBJ whole genome shotgun (WGS) entry which is preliminary data.</text>
</comment>
<gene>
    <name evidence="2" type="ORF">H0235_004820</name>
</gene>
<feature type="compositionally biased region" description="Polar residues" evidence="1">
    <location>
        <begin position="46"/>
        <end position="64"/>
    </location>
</feature>